<keyword evidence="3" id="KW-1185">Reference proteome</keyword>
<gene>
    <name evidence="2" type="ORF">QWI16_02770</name>
</gene>
<proteinExistence type="predicted"/>
<protein>
    <submittedName>
        <fullName evidence="2">Uncharacterized protein</fullName>
    </submittedName>
</protein>
<name>A0ABT8TAD3_9GAMM</name>
<reference evidence="2" key="1">
    <citation type="submission" date="2023-07" db="EMBL/GenBank/DDBJ databases">
        <title>Gilvimarinus algae sp. nov., isolated from the surface of Kelp.</title>
        <authorList>
            <person name="Sun Y.Y."/>
            <person name="Gong Y."/>
            <person name="Du Z.J."/>
        </authorList>
    </citation>
    <scope>NUCLEOTIDE SEQUENCE</scope>
    <source>
        <strain evidence="2">SDUM040014</strain>
    </source>
</reference>
<organism evidence="2 3">
    <name type="scientific">Gilvimarinus algae</name>
    <dbReference type="NCBI Taxonomy" id="3058037"/>
    <lineage>
        <taxon>Bacteria</taxon>
        <taxon>Pseudomonadati</taxon>
        <taxon>Pseudomonadota</taxon>
        <taxon>Gammaproteobacteria</taxon>
        <taxon>Cellvibrionales</taxon>
        <taxon>Cellvibrionaceae</taxon>
        <taxon>Gilvimarinus</taxon>
    </lineage>
</organism>
<evidence type="ECO:0000313" key="3">
    <source>
        <dbReference type="Proteomes" id="UP001168380"/>
    </source>
</evidence>
<comment type="caution">
    <text evidence="2">The sequence shown here is derived from an EMBL/GenBank/DDBJ whole genome shotgun (WGS) entry which is preliminary data.</text>
</comment>
<evidence type="ECO:0000313" key="2">
    <source>
        <dbReference type="EMBL" id="MDO3381079.1"/>
    </source>
</evidence>
<feature type="transmembrane region" description="Helical" evidence="1">
    <location>
        <begin position="30"/>
        <end position="51"/>
    </location>
</feature>
<evidence type="ECO:0000256" key="1">
    <source>
        <dbReference type="SAM" id="Phobius"/>
    </source>
</evidence>
<sequence>MSQGSSLFREQAIAATNNKLYGSVIATPKISYFSFFMLSITWLAFLSYAAFSVEWRSYQYYQANVLAQSGLRARIQLSTAPNHKVSTGETINLYPSSSSTGNSLKGRLINQDINDKKWILEIQLEKPETLLKTVGLKLVQEKRTFYELLTRENSTKQEFRQ</sequence>
<dbReference type="Proteomes" id="UP001168380">
    <property type="component" value="Unassembled WGS sequence"/>
</dbReference>
<keyword evidence="1" id="KW-0812">Transmembrane</keyword>
<keyword evidence="1" id="KW-0472">Membrane</keyword>
<dbReference type="RefSeq" id="WP_302711203.1">
    <property type="nucleotide sequence ID" value="NZ_JAULRT010000032.1"/>
</dbReference>
<keyword evidence="1" id="KW-1133">Transmembrane helix</keyword>
<accession>A0ABT8TAD3</accession>
<dbReference type="EMBL" id="JAULRT010000032">
    <property type="protein sequence ID" value="MDO3381079.1"/>
    <property type="molecule type" value="Genomic_DNA"/>
</dbReference>